<name>A0A2K9NE89_9PROT</name>
<dbReference type="InterPro" id="IPR018656">
    <property type="entry name" value="DUF2087"/>
</dbReference>
<keyword evidence="2" id="KW-1185">Reference proteome</keyword>
<accession>A0A2K9NE89</accession>
<dbReference type="EMBL" id="CP025611">
    <property type="protein sequence ID" value="AUN30495.1"/>
    <property type="molecule type" value="Genomic_DNA"/>
</dbReference>
<evidence type="ECO:0000313" key="1">
    <source>
        <dbReference type="EMBL" id="AUN30495.1"/>
    </source>
</evidence>
<reference evidence="1 2" key="1">
    <citation type="submission" date="2017-12" db="EMBL/GenBank/DDBJ databases">
        <title>Genomes of bacteria within cyanobacterial aggregates.</title>
        <authorList>
            <person name="Cai H."/>
        </authorList>
    </citation>
    <scope>NUCLEOTIDE SEQUENCE [LARGE SCALE GENOMIC DNA]</scope>
    <source>
        <strain evidence="1 2">TH16</strain>
    </source>
</reference>
<dbReference type="Proteomes" id="UP000234752">
    <property type="component" value="Chromosome eg_1"/>
</dbReference>
<organism evidence="1 2">
    <name type="scientific">Niveispirillum cyanobacteriorum</name>
    <dbReference type="NCBI Taxonomy" id="1612173"/>
    <lineage>
        <taxon>Bacteria</taxon>
        <taxon>Pseudomonadati</taxon>
        <taxon>Pseudomonadota</taxon>
        <taxon>Alphaproteobacteria</taxon>
        <taxon>Rhodospirillales</taxon>
        <taxon>Azospirillaceae</taxon>
        <taxon>Niveispirillum</taxon>
    </lineage>
</organism>
<dbReference type="KEGG" id="ncb:C0V82_09795"/>
<dbReference type="RefSeq" id="WP_102112179.1">
    <property type="nucleotide sequence ID" value="NZ_BMGN01000002.1"/>
</dbReference>
<dbReference type="OrthoDB" id="6867569at2"/>
<dbReference type="AlphaFoldDB" id="A0A2K9NE89"/>
<evidence type="ECO:0000313" key="2">
    <source>
        <dbReference type="Proteomes" id="UP000234752"/>
    </source>
</evidence>
<protein>
    <submittedName>
        <fullName evidence="1">Uncharacterized protein</fullName>
    </submittedName>
</protein>
<gene>
    <name evidence="1" type="ORF">C0V82_09795</name>
</gene>
<proteinExistence type="predicted"/>
<dbReference type="Pfam" id="PF09860">
    <property type="entry name" value="DUF2087"/>
    <property type="match status" value="1"/>
</dbReference>
<sequence>MSKQELPFQVADIGALAKSLKSQLEAHEGRAGHVQLLNMLARGAGYRNFQHYRAQAAALDQLENPAPAAPTVAVDHARVRRLMRHFDDAGQLIRWPNKFNEQATCLWVIWSRLPPRDSMTEQQISRKLNEMHSFRDFALLRRELVEQGLVSRTPDCRDYRRIERGPPPDALALIRYLAQRKPQ</sequence>